<keyword evidence="4" id="KW-0808">Transferase</keyword>
<dbReference type="PANTHER" id="PTHR24421">
    <property type="entry name" value="NITRATE/NITRITE SENSOR PROTEIN NARX-RELATED"/>
    <property type="match status" value="1"/>
</dbReference>
<keyword evidence="9" id="KW-1133">Transmembrane helix</keyword>
<dbReference type="GO" id="GO:0000155">
    <property type="term" value="F:phosphorelay sensor kinase activity"/>
    <property type="evidence" value="ECO:0007669"/>
    <property type="project" value="InterPro"/>
</dbReference>
<evidence type="ECO:0000313" key="13">
    <source>
        <dbReference type="Proteomes" id="UP000292003"/>
    </source>
</evidence>
<evidence type="ECO:0000256" key="1">
    <source>
        <dbReference type="ARBA" id="ARBA00000085"/>
    </source>
</evidence>
<dbReference type="Pfam" id="PF02518">
    <property type="entry name" value="HATPase_c"/>
    <property type="match status" value="1"/>
</dbReference>
<reference evidence="12 13" key="1">
    <citation type="submission" date="2019-02" db="EMBL/GenBank/DDBJ databases">
        <title>Draft genome sequence of Amycolatopsis sp. 8-3EHSu isolated from roots of Suaeda maritima.</title>
        <authorList>
            <person name="Duangmal K."/>
            <person name="Chantavorakit T."/>
        </authorList>
    </citation>
    <scope>NUCLEOTIDE SEQUENCE [LARGE SCALE GENOMIC DNA]</scope>
    <source>
        <strain evidence="12 13">8-3EHSu</strain>
    </source>
</reference>
<dbReference type="PANTHER" id="PTHR24421:SF10">
    <property type="entry name" value="NITRATE_NITRITE SENSOR PROTEIN NARQ"/>
    <property type="match status" value="1"/>
</dbReference>
<evidence type="ECO:0000256" key="2">
    <source>
        <dbReference type="ARBA" id="ARBA00012438"/>
    </source>
</evidence>
<accession>A0A4Q7JAU5</accession>
<evidence type="ECO:0000256" key="8">
    <source>
        <dbReference type="ARBA" id="ARBA00023012"/>
    </source>
</evidence>
<keyword evidence="5" id="KW-0547">Nucleotide-binding</keyword>
<dbReference type="InterPro" id="IPR003594">
    <property type="entry name" value="HATPase_dom"/>
</dbReference>
<evidence type="ECO:0000256" key="7">
    <source>
        <dbReference type="ARBA" id="ARBA00022840"/>
    </source>
</evidence>
<dbReference type="EC" id="2.7.13.3" evidence="2"/>
<dbReference type="Proteomes" id="UP000292003">
    <property type="component" value="Unassembled WGS sequence"/>
</dbReference>
<feature type="transmembrane region" description="Helical" evidence="9">
    <location>
        <begin position="120"/>
        <end position="141"/>
    </location>
</feature>
<evidence type="ECO:0000256" key="6">
    <source>
        <dbReference type="ARBA" id="ARBA00022777"/>
    </source>
</evidence>
<keyword evidence="9" id="KW-0472">Membrane</keyword>
<feature type="transmembrane region" description="Helical" evidence="9">
    <location>
        <begin position="38"/>
        <end position="59"/>
    </location>
</feature>
<dbReference type="GO" id="GO:0016020">
    <property type="term" value="C:membrane"/>
    <property type="evidence" value="ECO:0007669"/>
    <property type="project" value="InterPro"/>
</dbReference>
<feature type="domain" description="Signal transduction histidine kinase subgroup 3 dimerisation and phosphoacceptor" evidence="11">
    <location>
        <begin position="160"/>
        <end position="218"/>
    </location>
</feature>
<evidence type="ECO:0000256" key="5">
    <source>
        <dbReference type="ARBA" id="ARBA00022741"/>
    </source>
</evidence>
<proteinExistence type="predicted"/>
<feature type="domain" description="Histidine kinase/HSP90-like ATPase" evidence="10">
    <location>
        <begin position="270"/>
        <end position="359"/>
    </location>
</feature>
<evidence type="ECO:0000256" key="3">
    <source>
        <dbReference type="ARBA" id="ARBA00022553"/>
    </source>
</evidence>
<sequence length="365" mass="36838">MILAVGVLLPLVTDVSVLITLSAAVAVACVLWRGRSAVLASTVAAVVSAAATAVLPFASSPPLRNVAGLCLLLETLALMALLVTAVRRAGPAAGLAGLALTALPLRACVDSPVPPDALEVVVLCLLGSVAASTAAVAGGYLRSLDRKRMAAVVETRRAQRLAFARDLHDFVGHDLTGIVLEAQAAQVSPERAMAALKHIEQVGLSALTSMDHTVRTLHGEEPDPGAPAGGLADLAELVGRFGSGDEVAVRLHVEPGLAEAVSRESGAVAYRVVVEALTNVRRHAGGVTAVDVRVGTAGDGLEVVVTDDGTGATGGRSGRRGGLGLVGLAERVRTVGGTLDAGPAGRAGGWRVRVTLPMSPAAVPS</sequence>
<gene>
    <name evidence="12" type="ORF">EWH70_06875</name>
</gene>
<protein>
    <recommendedName>
        <fullName evidence="2">histidine kinase</fullName>
        <ecNumber evidence="2">2.7.13.3</ecNumber>
    </recommendedName>
</protein>
<name>A0A4Q7JAU5_9PSEU</name>
<dbReference type="InterPro" id="IPR011712">
    <property type="entry name" value="Sig_transdc_His_kin_sub3_dim/P"/>
</dbReference>
<comment type="catalytic activity">
    <reaction evidence="1">
        <text>ATP + protein L-histidine = ADP + protein N-phospho-L-histidine.</text>
        <dbReference type="EC" id="2.7.13.3"/>
    </reaction>
</comment>
<feature type="transmembrane region" description="Helical" evidence="9">
    <location>
        <begin position="66"/>
        <end position="86"/>
    </location>
</feature>
<dbReference type="GO" id="GO:0046983">
    <property type="term" value="F:protein dimerization activity"/>
    <property type="evidence" value="ECO:0007669"/>
    <property type="project" value="InterPro"/>
</dbReference>
<dbReference type="CDD" id="cd16917">
    <property type="entry name" value="HATPase_UhpB-NarQ-NarX-like"/>
    <property type="match status" value="1"/>
</dbReference>
<dbReference type="Gene3D" id="1.20.5.1930">
    <property type="match status" value="1"/>
</dbReference>
<comment type="caution">
    <text evidence="12">The sequence shown here is derived from an EMBL/GenBank/DDBJ whole genome shotgun (WGS) entry which is preliminary data.</text>
</comment>
<dbReference type="InterPro" id="IPR036890">
    <property type="entry name" value="HATPase_C_sf"/>
</dbReference>
<keyword evidence="6 12" id="KW-0418">Kinase</keyword>
<keyword evidence="9" id="KW-0812">Transmembrane</keyword>
<evidence type="ECO:0000313" key="12">
    <source>
        <dbReference type="EMBL" id="RZQ64910.1"/>
    </source>
</evidence>
<dbReference type="EMBL" id="SFCC01000003">
    <property type="protein sequence ID" value="RZQ64910.1"/>
    <property type="molecule type" value="Genomic_DNA"/>
</dbReference>
<keyword evidence="7" id="KW-0067">ATP-binding</keyword>
<dbReference type="GO" id="GO:0005524">
    <property type="term" value="F:ATP binding"/>
    <property type="evidence" value="ECO:0007669"/>
    <property type="project" value="UniProtKB-KW"/>
</dbReference>
<dbReference type="Pfam" id="PF07730">
    <property type="entry name" value="HisKA_3"/>
    <property type="match status" value="1"/>
</dbReference>
<dbReference type="Gene3D" id="3.30.565.10">
    <property type="entry name" value="Histidine kinase-like ATPase, C-terminal domain"/>
    <property type="match status" value="1"/>
</dbReference>
<organism evidence="12 13">
    <name type="scientific">Amycolatopsis suaedae</name>
    <dbReference type="NCBI Taxonomy" id="2510978"/>
    <lineage>
        <taxon>Bacteria</taxon>
        <taxon>Bacillati</taxon>
        <taxon>Actinomycetota</taxon>
        <taxon>Actinomycetes</taxon>
        <taxon>Pseudonocardiales</taxon>
        <taxon>Pseudonocardiaceae</taxon>
        <taxon>Amycolatopsis</taxon>
    </lineage>
</organism>
<dbReference type="AlphaFoldDB" id="A0A4Q7JAU5"/>
<keyword evidence="8" id="KW-0902">Two-component regulatory system</keyword>
<keyword evidence="13" id="KW-1185">Reference proteome</keyword>
<evidence type="ECO:0000256" key="9">
    <source>
        <dbReference type="SAM" id="Phobius"/>
    </source>
</evidence>
<evidence type="ECO:0000256" key="4">
    <source>
        <dbReference type="ARBA" id="ARBA00022679"/>
    </source>
</evidence>
<keyword evidence="3" id="KW-0597">Phosphoprotein</keyword>
<dbReference type="SUPFAM" id="SSF55874">
    <property type="entry name" value="ATPase domain of HSP90 chaperone/DNA topoisomerase II/histidine kinase"/>
    <property type="match status" value="1"/>
</dbReference>
<evidence type="ECO:0000259" key="11">
    <source>
        <dbReference type="Pfam" id="PF07730"/>
    </source>
</evidence>
<evidence type="ECO:0000259" key="10">
    <source>
        <dbReference type="Pfam" id="PF02518"/>
    </source>
</evidence>
<dbReference type="InterPro" id="IPR050482">
    <property type="entry name" value="Sensor_HK_TwoCompSys"/>
</dbReference>
<dbReference type="OrthoDB" id="227596at2"/>